<dbReference type="InterPro" id="IPR000843">
    <property type="entry name" value="HTH_LacI"/>
</dbReference>
<keyword evidence="1" id="KW-0805">Transcription regulation</keyword>
<keyword evidence="3" id="KW-0804">Transcription</keyword>
<protein>
    <submittedName>
        <fullName evidence="5">LacI family transcriptional regulator</fullName>
    </submittedName>
</protein>
<dbReference type="CDD" id="cd01392">
    <property type="entry name" value="HTH_LacI"/>
    <property type="match status" value="1"/>
</dbReference>
<sequence>MGNLRKVTIYDLAKELNTSASTVSRALQNHPRISVKMKAAVLELAEKMNYHPDPVAHHLRTGKGLVLGVVVPRIDRHFFSSVIGGIESVAYANGYGVLVSQSNEKYEDEKSIVKTMMAKKIDGLAVSLASETIDYSHFENVMKNRIPLVFFDRVPLSHVSCTVEVDNFTAAYKVVCHLISQGCKRIAHLAGPLSISVYRQRYEGYLKALEDSGLKMMPELIIENSITLVTGEAAGIKILDMHVRPDGVFSAGDYSAIGLIHALKDGGLSVPEDIAVVGFANEPFDSFVDPPLSSVDQRNNEMGKNVAELLLSKIADPDNMHSIEHMVLDTNLVVRKSSLKW</sequence>
<dbReference type="Gene3D" id="3.40.50.2300">
    <property type="match status" value="2"/>
</dbReference>
<keyword evidence="2" id="KW-0238">DNA-binding</keyword>
<dbReference type="PANTHER" id="PTHR30146">
    <property type="entry name" value="LACI-RELATED TRANSCRIPTIONAL REPRESSOR"/>
    <property type="match status" value="1"/>
</dbReference>
<evidence type="ECO:0000256" key="1">
    <source>
        <dbReference type="ARBA" id="ARBA00023015"/>
    </source>
</evidence>
<keyword evidence="6" id="KW-1185">Reference proteome</keyword>
<evidence type="ECO:0000256" key="3">
    <source>
        <dbReference type="ARBA" id="ARBA00023163"/>
    </source>
</evidence>
<dbReference type="InterPro" id="IPR010982">
    <property type="entry name" value="Lambda_DNA-bd_dom_sf"/>
</dbReference>
<comment type="caution">
    <text evidence="5">The sequence shown here is derived from an EMBL/GenBank/DDBJ whole genome shotgun (WGS) entry which is preliminary data.</text>
</comment>
<dbReference type="SMART" id="SM00354">
    <property type="entry name" value="HTH_LACI"/>
    <property type="match status" value="1"/>
</dbReference>
<evidence type="ECO:0000313" key="5">
    <source>
        <dbReference type="EMBL" id="MCP9612129.1"/>
    </source>
</evidence>
<dbReference type="SUPFAM" id="SSF47413">
    <property type="entry name" value="lambda repressor-like DNA-binding domains"/>
    <property type="match status" value="1"/>
</dbReference>
<dbReference type="CDD" id="cd06267">
    <property type="entry name" value="PBP1_LacI_sugar_binding-like"/>
    <property type="match status" value="1"/>
</dbReference>
<accession>A0ABT1MJ94</accession>
<dbReference type="PANTHER" id="PTHR30146:SF109">
    <property type="entry name" value="HTH-TYPE TRANSCRIPTIONAL REGULATOR GALS"/>
    <property type="match status" value="1"/>
</dbReference>
<dbReference type="EMBL" id="JANDHW010000007">
    <property type="protein sequence ID" value="MCP9612129.1"/>
    <property type="molecule type" value="Genomic_DNA"/>
</dbReference>
<dbReference type="SUPFAM" id="SSF53822">
    <property type="entry name" value="Periplasmic binding protein-like I"/>
    <property type="match status" value="1"/>
</dbReference>
<dbReference type="InterPro" id="IPR028082">
    <property type="entry name" value="Peripla_BP_I"/>
</dbReference>
<evidence type="ECO:0000259" key="4">
    <source>
        <dbReference type="PROSITE" id="PS50932"/>
    </source>
</evidence>
<proteinExistence type="predicted"/>
<dbReference type="Proteomes" id="UP001205603">
    <property type="component" value="Unassembled WGS sequence"/>
</dbReference>
<reference evidence="5 6" key="1">
    <citation type="submission" date="2022-07" db="EMBL/GenBank/DDBJ databases">
        <title>Fecal culturing of patients with breast cancer.</title>
        <authorList>
            <person name="Teng N.M.Y."/>
            <person name="Kiu R."/>
            <person name="Evans R."/>
            <person name="Baker D.J."/>
            <person name="Zenner C."/>
            <person name="Robinson S.D."/>
            <person name="Hall L.J."/>
        </authorList>
    </citation>
    <scope>NUCLEOTIDE SEQUENCE [LARGE SCALE GENOMIC DNA]</scope>
    <source>
        <strain evidence="5 6">LH1063</strain>
    </source>
</reference>
<evidence type="ECO:0000313" key="6">
    <source>
        <dbReference type="Proteomes" id="UP001205603"/>
    </source>
</evidence>
<dbReference type="InterPro" id="IPR046335">
    <property type="entry name" value="LacI/GalR-like_sensor"/>
</dbReference>
<dbReference type="RefSeq" id="WP_255027384.1">
    <property type="nucleotide sequence ID" value="NZ_JANDHW010000007.1"/>
</dbReference>
<name>A0ABT1MJ94_9BACT</name>
<dbReference type="PROSITE" id="PS50932">
    <property type="entry name" value="HTH_LACI_2"/>
    <property type="match status" value="1"/>
</dbReference>
<dbReference type="Gene3D" id="1.10.260.40">
    <property type="entry name" value="lambda repressor-like DNA-binding domains"/>
    <property type="match status" value="1"/>
</dbReference>
<organism evidence="5 6">
    <name type="scientific">Coprobacter tertius</name>
    <dbReference type="NCBI Taxonomy" id="2944915"/>
    <lineage>
        <taxon>Bacteria</taxon>
        <taxon>Pseudomonadati</taxon>
        <taxon>Bacteroidota</taxon>
        <taxon>Bacteroidia</taxon>
        <taxon>Bacteroidales</taxon>
        <taxon>Barnesiellaceae</taxon>
        <taxon>Coprobacter</taxon>
    </lineage>
</organism>
<dbReference type="Pfam" id="PF13377">
    <property type="entry name" value="Peripla_BP_3"/>
    <property type="match status" value="1"/>
</dbReference>
<gene>
    <name evidence="5" type="ORF">NMU02_08505</name>
</gene>
<feature type="domain" description="HTH lacI-type" evidence="4">
    <location>
        <begin position="7"/>
        <end position="61"/>
    </location>
</feature>
<dbReference type="Pfam" id="PF00356">
    <property type="entry name" value="LacI"/>
    <property type="match status" value="1"/>
</dbReference>
<evidence type="ECO:0000256" key="2">
    <source>
        <dbReference type="ARBA" id="ARBA00023125"/>
    </source>
</evidence>